<keyword evidence="4" id="KW-1185">Reference proteome</keyword>
<dbReference type="AlphaFoldDB" id="A0A1N6M6H6"/>
<dbReference type="OrthoDB" id="9793802at2"/>
<reference evidence="1" key="2">
    <citation type="submission" date="2019-11" db="EMBL/GenBank/DDBJ databases">
        <authorList>
            <person name="January G."/>
            <person name="Bunk B."/>
        </authorList>
    </citation>
    <scope>NUCLEOTIDE SEQUENCE</scope>
    <source>
        <strain evidence="1">3.6</strain>
    </source>
</reference>
<dbReference type="EMBL" id="FSSB01000016">
    <property type="protein sequence ID" value="SIO94980.1"/>
    <property type="molecule type" value="Genomic_DNA"/>
</dbReference>
<gene>
    <name evidence="2" type="ORF">VSP9026_02717</name>
    <name evidence="1" type="ORF">Vspart_02009</name>
</gene>
<sequence length="333" mass="36781">MFPHQNPLPKPEIIKTPPFEVLLQQVKSDILAYFAKHSPDDATAVNETLGNEAELLTKFVEAFTVILQNHIRQLNGQAQQMFGMYATDDDMIDLIVSQLGVTRQILDPGAPGAFPPIPPVMESNDSLLSRYYLAAYALASTGTRSGYRFHAMTLGGRPEVQIDSHEPKRVVVTYEYSDHEMAGLTKDTQARQVSPGVVDCFILTHEGNGMPSPSLIEATQSYLERDDIAQETDLITVRPAEIRQWQCEAKLYIRPGPDADVVLAAAEKAVNAYALKQHRLGGSIEPSMLYSVLLESTGAHRGEIIQPEQPLRCAYSEAPYLESVKITVGTENI</sequence>
<dbReference type="InterPro" id="IPR014507">
    <property type="entry name" value="Baseplate_assembly_J_pred"/>
</dbReference>
<evidence type="ECO:0000313" key="3">
    <source>
        <dbReference type="Proteomes" id="UP000184774"/>
    </source>
</evidence>
<dbReference type="EMBL" id="CP046268">
    <property type="protein sequence ID" value="QMV14740.1"/>
    <property type="molecule type" value="Genomic_DNA"/>
</dbReference>
<evidence type="ECO:0000313" key="4">
    <source>
        <dbReference type="Proteomes" id="UP000515264"/>
    </source>
</evidence>
<evidence type="ECO:0000313" key="2">
    <source>
        <dbReference type="EMBL" id="SIO94980.1"/>
    </source>
</evidence>
<name>A0A1N6M6H6_9VIBR</name>
<dbReference type="Proteomes" id="UP000515264">
    <property type="component" value="Chromosome 1"/>
</dbReference>
<accession>A0A1N6M6H6</accession>
<dbReference type="RefSeq" id="WP_074373479.1">
    <property type="nucleotide sequence ID" value="NZ_AP024907.1"/>
</dbReference>
<reference evidence="1 4" key="3">
    <citation type="journal article" date="2020" name="J. Nat. Prod.">
        <title>Genomics-Metabolomics Profiling Disclosed Marine Vibrio spartinae 3.6 as a Producer of a New Branched Side Chain Prodigiosin.</title>
        <authorList>
            <person name="Vitale G.A."/>
            <person name="Sciarretta M."/>
            <person name="Palma Esposito F."/>
            <person name="January G.G."/>
            <person name="Giaccio M."/>
            <person name="Bunk B."/>
            <person name="Sproer C."/>
            <person name="Bajerski F."/>
            <person name="Power D."/>
            <person name="Festa C."/>
            <person name="Monti M.C."/>
            <person name="D'Auria M.V."/>
            <person name="de Pascale D."/>
        </authorList>
    </citation>
    <scope>NUCLEOTIDE SEQUENCE [LARGE SCALE GENOMIC DNA]</scope>
    <source>
        <strain evidence="1 4">3.6</strain>
    </source>
</reference>
<proteinExistence type="predicted"/>
<dbReference type="Proteomes" id="UP000184774">
    <property type="component" value="Unassembled WGS sequence"/>
</dbReference>
<dbReference type="PIRSF" id="PIRSF020481">
    <property type="entry name" value="BAP"/>
    <property type="match status" value="1"/>
</dbReference>
<protein>
    <submittedName>
        <fullName evidence="2">Baseplate J-like protein</fullName>
    </submittedName>
    <submittedName>
        <fullName evidence="1">Baseplate assembly protein</fullName>
    </submittedName>
</protein>
<evidence type="ECO:0000313" key="1">
    <source>
        <dbReference type="EMBL" id="QMV14740.1"/>
    </source>
</evidence>
<organism evidence="2 3">
    <name type="scientific">Vibrio spartinae</name>
    <dbReference type="NCBI Taxonomy" id="1918945"/>
    <lineage>
        <taxon>Bacteria</taxon>
        <taxon>Pseudomonadati</taxon>
        <taxon>Pseudomonadota</taxon>
        <taxon>Gammaproteobacteria</taxon>
        <taxon>Vibrionales</taxon>
        <taxon>Vibrionaceae</taxon>
        <taxon>Vibrio</taxon>
    </lineage>
</organism>
<reference evidence="2 3" key="1">
    <citation type="submission" date="2016-12" db="EMBL/GenBank/DDBJ databases">
        <authorList>
            <person name="Song W.-J."/>
            <person name="Kurnit D.M."/>
        </authorList>
    </citation>
    <scope>NUCLEOTIDE SEQUENCE [LARGE SCALE GENOMIC DNA]</scope>
    <source>
        <strain evidence="2 3">CECT 9026</strain>
    </source>
</reference>